<dbReference type="InterPro" id="IPR036291">
    <property type="entry name" value="NAD(P)-bd_dom_sf"/>
</dbReference>
<dbReference type="RefSeq" id="WP_043009504.1">
    <property type="nucleotide sequence ID" value="NZ_CP009617.1"/>
</dbReference>
<comment type="pathway">
    <text evidence="1">Bacterial outer membrane biogenesis; LPS O-antigen biosynthesis.</text>
</comment>
<organism evidence="4 5">
    <name type="scientific">Vibrio coralliilyticus</name>
    <dbReference type="NCBI Taxonomy" id="190893"/>
    <lineage>
        <taxon>Bacteria</taxon>
        <taxon>Pseudomonadati</taxon>
        <taxon>Pseudomonadota</taxon>
        <taxon>Gammaproteobacteria</taxon>
        <taxon>Vibrionales</taxon>
        <taxon>Vibrionaceae</taxon>
        <taxon>Vibrio</taxon>
    </lineage>
</organism>
<comment type="similarity">
    <text evidence="2">Belongs to the NAD(P)-dependent epimerase/dehydratase family.</text>
</comment>
<evidence type="ECO:0000313" key="5">
    <source>
        <dbReference type="Proteomes" id="UP000030081"/>
    </source>
</evidence>
<gene>
    <name evidence="4" type="ORF">IX92_15245</name>
</gene>
<proteinExistence type="inferred from homology"/>
<evidence type="ECO:0000313" key="4">
    <source>
        <dbReference type="EMBL" id="AIW20305.1"/>
    </source>
</evidence>
<dbReference type="EMBL" id="CP009617">
    <property type="protein sequence ID" value="AIW20305.1"/>
    <property type="molecule type" value="Genomic_DNA"/>
</dbReference>
<dbReference type="SUPFAM" id="SSF51735">
    <property type="entry name" value="NAD(P)-binding Rossmann-fold domains"/>
    <property type="match status" value="1"/>
</dbReference>
<feature type="domain" description="NAD-dependent epimerase/dehydratase" evidence="3">
    <location>
        <begin position="6"/>
        <end position="163"/>
    </location>
</feature>
<protein>
    <recommendedName>
        <fullName evidence="3">NAD-dependent epimerase/dehydratase domain-containing protein</fullName>
    </recommendedName>
</protein>
<dbReference type="KEGG" id="vcy:IX92_15245"/>
<keyword evidence="5" id="KW-1185">Reference proteome</keyword>
<reference evidence="4 5" key="1">
    <citation type="submission" date="2014-10" db="EMBL/GenBank/DDBJ databases">
        <title>The Complete Genome Sequence for the Shellfish Pathogen Vibrio coralliilyticus RE98 Isolated from a Shellfish Hatchery.</title>
        <authorList>
            <person name="Richards G.P."/>
            <person name="Bono J.L."/>
            <person name="Watson M.A."/>
            <person name="Needleman D.S."/>
        </authorList>
    </citation>
    <scope>NUCLEOTIDE SEQUENCE [LARGE SCALE GENOMIC DNA]</scope>
    <source>
        <strain evidence="4 5">RE98</strain>
    </source>
</reference>
<dbReference type="PANTHER" id="PTHR43000">
    <property type="entry name" value="DTDP-D-GLUCOSE 4,6-DEHYDRATASE-RELATED"/>
    <property type="match status" value="1"/>
</dbReference>
<dbReference type="InterPro" id="IPR001509">
    <property type="entry name" value="Epimerase_deHydtase"/>
</dbReference>
<evidence type="ECO:0000259" key="3">
    <source>
        <dbReference type="Pfam" id="PF01370"/>
    </source>
</evidence>
<dbReference type="Proteomes" id="UP000030081">
    <property type="component" value="Chromosome 1"/>
</dbReference>
<sequence>MKRTKVLITGSGGFIGSFLSNSLSTDFDVVTWDRNSNFDSCENMTPETDFGDRLKTIDVIVHCAAVCHRAPSQHVSTLHYSVNYQSTLNFARQAQESGVRKFIFLSSVNAARFDNSDLDSFSVDDNRETYAFFKKKAEISLQQVNMDTVILRLPTVYGPYVKANFRNLISLIDKGCPLPFGNLERPKKSYLSLYNLSELVSKVILCNKASQAIFNVTDNYDISTKMLVNTLCKHLNKKGGNFNAPYRLLVFLSFIPILGVKLKYFLNSSVSDCTETMEFFNWAPDTTFDRAVEMTVKAYRDENK</sequence>
<evidence type="ECO:0000256" key="2">
    <source>
        <dbReference type="ARBA" id="ARBA00007637"/>
    </source>
</evidence>
<evidence type="ECO:0000256" key="1">
    <source>
        <dbReference type="ARBA" id="ARBA00005125"/>
    </source>
</evidence>
<accession>A0AAN0SDN0</accession>
<dbReference type="Pfam" id="PF01370">
    <property type="entry name" value="Epimerase"/>
    <property type="match status" value="1"/>
</dbReference>
<dbReference type="AlphaFoldDB" id="A0AAN0SDN0"/>
<dbReference type="Gene3D" id="3.40.50.720">
    <property type="entry name" value="NAD(P)-binding Rossmann-like Domain"/>
    <property type="match status" value="1"/>
</dbReference>
<name>A0AAN0SDN0_9VIBR</name>